<evidence type="ECO:0000313" key="13">
    <source>
        <dbReference type="EMBL" id="KPM34804.1"/>
    </source>
</evidence>
<feature type="domain" description="DUF1965" evidence="12">
    <location>
        <begin position="280"/>
        <end position="345"/>
    </location>
</feature>
<dbReference type="PANTHER" id="PTHR10638:SF20">
    <property type="entry name" value="AMINE OXIDASE"/>
    <property type="match status" value="1"/>
</dbReference>
<reference evidence="13 14" key="1">
    <citation type="submission" date="2015-09" db="EMBL/GenBank/DDBJ databases">
        <title>Draft genome of a European isolate of the apple canker pathogen Neonectria ditissima.</title>
        <authorList>
            <person name="Gomez-Cortecero A."/>
            <person name="Harrison R.J."/>
            <person name="Armitage A.D."/>
        </authorList>
    </citation>
    <scope>NUCLEOTIDE SEQUENCE [LARGE SCALE GENOMIC DNA]</scope>
    <source>
        <strain evidence="13 14">R09/05</strain>
    </source>
</reference>
<dbReference type="InterPro" id="IPR016182">
    <property type="entry name" value="Cu_amine_oxidase_N-reg"/>
</dbReference>
<evidence type="ECO:0000256" key="3">
    <source>
        <dbReference type="ARBA" id="ARBA00022723"/>
    </source>
</evidence>
<dbReference type="GO" id="GO:0048038">
    <property type="term" value="F:quinone binding"/>
    <property type="evidence" value="ECO:0007669"/>
    <property type="project" value="InterPro"/>
</dbReference>
<evidence type="ECO:0000256" key="7">
    <source>
        <dbReference type="PIRSR" id="PIRSR600269-50"/>
    </source>
</evidence>
<sequence length="824" mass="93307">MANGHTNQMVGIDHAHTSYLSGIKECKIAYLRPGIGYSTLVPTVLGLPKTPWVQQRVKGHGRKVLGASIEKRGQQTRDDCVVKSALDIDAPKENIWAGLTEQEAVGVVDWLFAQPELNLTVSEDAGSWDNTLLLVELMRPNKIDALSYVDGSGSLPARYAHAVINHQADEEPYYQDILVGPLPAANGTTWAPLEYPFTRKTEGRVRNLDADEDAMYDEYLYSVSAAISDITLDLWNATALGLDNDTLSIWGIDPVYQDGDQILRWDTFWSHPTAIFDVGSMMPMGLFFMSDVTGRDISKWTIEGWYYNGVFYDTTEEFRTAYWSGKVEKLDGNWDGPWAETDQQGTIPPLDTMAPPVATAPQGARYSVDAERKYVEWMGWSFYIGFDRDSGMALYDIRHKGQRVLYELGLQEALAHYAGSDPTQSHTAYLDTYYGFGPFAFELLKGFDCPSYATYLNSSFYVSETTHTHLNSICLFEFDADHPMARHSSSEYVTATKNVYFTVRSVSTVGNYDYMFSYSFFMDGSVAVEVRASGYIQAAFYAKNHDYGFHIHDQLSGSMHDHVLNFKADFDILGTENTVQLMEQVPHTTTYPWSKGKVFNTMKLNRSYVENEDEGRFNWGFNNQKQIFVVNQDETNKYGEHRGYRILPYTGASHLTVQDSSVLKNSAKWAEYDIMVSKRKDTEPRSTHTYNNQDTNNPPVDFSKFFDSESLNQTDLVLWLNLGMHHVPHTGDLPTTVFTTAHSGIQFMPTNYFDVGANVETVNMVRVNYKDGDATDVINFGSYDGTCDLNYEPSFVDLWEYKGDVVVRKFPYSPDDLYYETDSI</sequence>
<dbReference type="GO" id="GO:0005507">
    <property type="term" value="F:copper ion binding"/>
    <property type="evidence" value="ECO:0007669"/>
    <property type="project" value="InterPro"/>
</dbReference>
<dbReference type="Pfam" id="PF09248">
    <property type="entry name" value="DUF1965"/>
    <property type="match status" value="1"/>
</dbReference>
<dbReference type="FunFam" id="3.10.450.40:FF:000028">
    <property type="entry name" value="Amine oxidase"/>
    <property type="match status" value="1"/>
</dbReference>
<comment type="cofactor">
    <cofactor evidence="1">
        <name>Cu cation</name>
        <dbReference type="ChEBI" id="CHEBI:23378"/>
    </cofactor>
</comment>
<evidence type="ECO:0000256" key="8">
    <source>
        <dbReference type="PIRSR" id="PIRSR600269-51"/>
    </source>
</evidence>
<dbReference type="EMBL" id="LKCW01000300">
    <property type="protein sequence ID" value="KPM34804.1"/>
    <property type="molecule type" value="Genomic_DNA"/>
</dbReference>
<evidence type="ECO:0000259" key="11">
    <source>
        <dbReference type="Pfam" id="PF02727"/>
    </source>
</evidence>
<dbReference type="FunFam" id="2.70.98.20:FF:000002">
    <property type="entry name" value="Amine oxidase"/>
    <property type="match status" value="1"/>
</dbReference>
<keyword evidence="4 7" id="KW-0801">TPQ</keyword>
<dbReference type="InterPro" id="IPR015800">
    <property type="entry name" value="Cu_amine_oxidase_N2"/>
</dbReference>
<gene>
    <name evidence="13" type="ORF">AK830_g11775</name>
</gene>
<keyword evidence="5 9" id="KW-0560">Oxidoreductase</keyword>
<accession>A0A0N8H502</accession>
<evidence type="ECO:0000256" key="9">
    <source>
        <dbReference type="RuleBase" id="RU000672"/>
    </source>
</evidence>
<dbReference type="GO" id="GO:0009308">
    <property type="term" value="P:amine metabolic process"/>
    <property type="evidence" value="ECO:0007669"/>
    <property type="project" value="UniProtKB-UniRule"/>
</dbReference>
<dbReference type="OrthoDB" id="3341590at2759"/>
<dbReference type="Gene3D" id="3.10.450.40">
    <property type="match status" value="2"/>
</dbReference>
<evidence type="ECO:0000259" key="10">
    <source>
        <dbReference type="Pfam" id="PF01179"/>
    </source>
</evidence>
<keyword evidence="14" id="KW-1185">Reference proteome</keyword>
<feature type="domain" description="Copper amine oxidase N2-terminal" evidence="11">
    <location>
        <begin position="120"/>
        <end position="185"/>
    </location>
</feature>
<dbReference type="InterPro" id="IPR015328">
    <property type="entry name" value="DUF1965"/>
</dbReference>
<dbReference type="SUPFAM" id="SSF54416">
    <property type="entry name" value="Amine oxidase N-terminal region"/>
    <property type="match status" value="2"/>
</dbReference>
<feature type="active site" description="Schiff-base intermediate with substrate; via topaquinone" evidence="7">
    <location>
        <position position="512"/>
    </location>
</feature>
<comment type="cofactor">
    <cofactor evidence="9">
        <name>Cu cation</name>
        <dbReference type="ChEBI" id="CHEBI:23378"/>
    </cofactor>
    <text evidence="9">Contains 1 topaquinone per subunit.</text>
</comment>
<feature type="domain" description="Copper amine oxidase catalytic" evidence="10">
    <location>
        <begin position="358"/>
        <end position="754"/>
    </location>
</feature>
<evidence type="ECO:0000259" key="12">
    <source>
        <dbReference type="Pfam" id="PF09248"/>
    </source>
</evidence>
<dbReference type="Gene3D" id="2.70.98.20">
    <property type="entry name" value="Copper amine oxidase, catalytic domain"/>
    <property type="match status" value="1"/>
</dbReference>
<evidence type="ECO:0000256" key="4">
    <source>
        <dbReference type="ARBA" id="ARBA00022772"/>
    </source>
</evidence>
<dbReference type="InterPro" id="IPR015798">
    <property type="entry name" value="Cu_amine_oxidase_C"/>
</dbReference>
<dbReference type="Proteomes" id="UP000050424">
    <property type="component" value="Unassembled WGS sequence"/>
</dbReference>
<dbReference type="PRINTS" id="PR00766">
    <property type="entry name" value="CUDAOXIDASE"/>
</dbReference>
<keyword evidence="3 9" id="KW-0479">Metal-binding</keyword>
<evidence type="ECO:0000313" key="14">
    <source>
        <dbReference type="Proteomes" id="UP000050424"/>
    </source>
</evidence>
<dbReference type="AlphaFoldDB" id="A0A0N8H502"/>
<evidence type="ECO:0000256" key="1">
    <source>
        <dbReference type="ARBA" id="ARBA00001935"/>
    </source>
</evidence>
<feature type="modified residue" description="2',4',5'-topaquinone" evidence="8">
    <location>
        <position position="512"/>
    </location>
</feature>
<dbReference type="Pfam" id="PF02727">
    <property type="entry name" value="Cu_amine_oxidN2"/>
    <property type="match status" value="1"/>
</dbReference>
<name>A0A0N8H502_9HYPO</name>
<dbReference type="PANTHER" id="PTHR10638">
    <property type="entry name" value="COPPER AMINE OXIDASE"/>
    <property type="match status" value="1"/>
</dbReference>
<dbReference type="InterPro" id="IPR000269">
    <property type="entry name" value="Cu_amine_oxidase"/>
</dbReference>
<evidence type="ECO:0000256" key="6">
    <source>
        <dbReference type="ARBA" id="ARBA00023008"/>
    </source>
</evidence>
<comment type="caution">
    <text evidence="13">The sequence shown here is derived from an EMBL/GenBank/DDBJ whole genome shotgun (WGS) entry which is preliminary data.</text>
</comment>
<feature type="active site" description="Proton acceptor" evidence="7">
    <location>
        <position position="431"/>
    </location>
</feature>
<evidence type="ECO:0000256" key="5">
    <source>
        <dbReference type="ARBA" id="ARBA00023002"/>
    </source>
</evidence>
<dbReference type="Pfam" id="PF01179">
    <property type="entry name" value="Cu_amine_oxid"/>
    <property type="match status" value="1"/>
</dbReference>
<keyword evidence="6 9" id="KW-0186">Copper</keyword>
<dbReference type="SUPFAM" id="SSF49998">
    <property type="entry name" value="Amine oxidase catalytic domain"/>
    <property type="match status" value="1"/>
</dbReference>
<proteinExistence type="inferred from homology"/>
<dbReference type="InterPro" id="IPR036460">
    <property type="entry name" value="Cu_amine_oxidase_C_sf"/>
</dbReference>
<comment type="PTM">
    <text evidence="8 9">Topaquinone (TPQ) is generated by copper-dependent autoxidation of a specific tyrosyl residue.</text>
</comment>
<dbReference type="GO" id="GO:0005886">
    <property type="term" value="C:plasma membrane"/>
    <property type="evidence" value="ECO:0007669"/>
    <property type="project" value="TreeGrafter"/>
</dbReference>
<comment type="similarity">
    <text evidence="2 9">Belongs to the copper/topaquinone oxidase family.</text>
</comment>
<dbReference type="STRING" id="78410.A0A0N8H502"/>
<dbReference type="EC" id="1.4.3.-" evidence="9"/>
<organism evidence="13 14">
    <name type="scientific">Neonectria ditissima</name>
    <dbReference type="NCBI Taxonomy" id="78410"/>
    <lineage>
        <taxon>Eukaryota</taxon>
        <taxon>Fungi</taxon>
        <taxon>Dikarya</taxon>
        <taxon>Ascomycota</taxon>
        <taxon>Pezizomycotina</taxon>
        <taxon>Sordariomycetes</taxon>
        <taxon>Hypocreomycetidae</taxon>
        <taxon>Hypocreales</taxon>
        <taxon>Nectriaceae</taxon>
        <taxon>Neonectria</taxon>
    </lineage>
</organism>
<evidence type="ECO:0000256" key="2">
    <source>
        <dbReference type="ARBA" id="ARBA00007983"/>
    </source>
</evidence>
<protein>
    <recommendedName>
        <fullName evidence="9">Amine oxidase</fullName>
        <ecNumber evidence="9">1.4.3.-</ecNumber>
    </recommendedName>
</protein>
<dbReference type="GO" id="GO:0008131">
    <property type="term" value="F:primary methylamine oxidase activity"/>
    <property type="evidence" value="ECO:0007669"/>
    <property type="project" value="InterPro"/>
</dbReference>
<dbReference type="FunFam" id="3.10.450.40:FF:000018">
    <property type="entry name" value="Amine oxidase"/>
    <property type="match status" value="1"/>
</dbReference>